<feature type="region of interest" description="Disordered" evidence="1">
    <location>
        <begin position="150"/>
        <end position="177"/>
    </location>
</feature>
<accession>A0ABM1SG61</accession>
<feature type="region of interest" description="Disordered" evidence="1">
    <location>
        <begin position="247"/>
        <end position="306"/>
    </location>
</feature>
<keyword evidence="2" id="KW-1185">Reference proteome</keyword>
<feature type="compositionally biased region" description="Low complexity" evidence="1">
    <location>
        <begin position="84"/>
        <end position="94"/>
    </location>
</feature>
<dbReference type="Proteomes" id="UP000694941">
    <property type="component" value="Unplaced"/>
</dbReference>
<organism evidence="2 4">
    <name type="scientific">Limulus polyphemus</name>
    <name type="common">Atlantic horseshoe crab</name>
    <dbReference type="NCBI Taxonomy" id="6850"/>
    <lineage>
        <taxon>Eukaryota</taxon>
        <taxon>Metazoa</taxon>
        <taxon>Ecdysozoa</taxon>
        <taxon>Arthropoda</taxon>
        <taxon>Chelicerata</taxon>
        <taxon>Merostomata</taxon>
        <taxon>Xiphosura</taxon>
        <taxon>Limulidae</taxon>
        <taxon>Limulus</taxon>
    </lineage>
</organism>
<feature type="compositionally biased region" description="Polar residues" evidence="1">
    <location>
        <begin position="154"/>
        <end position="177"/>
    </location>
</feature>
<gene>
    <name evidence="3 4" type="primary">LOC106460241</name>
</gene>
<protein>
    <submittedName>
        <fullName evidence="3 4">Uncharacterized protein LOC106460241</fullName>
    </submittedName>
</protein>
<evidence type="ECO:0000313" key="2">
    <source>
        <dbReference type="Proteomes" id="UP000694941"/>
    </source>
</evidence>
<evidence type="ECO:0000313" key="3">
    <source>
        <dbReference type="RefSeq" id="XP_013775378.1"/>
    </source>
</evidence>
<feature type="compositionally biased region" description="Polar residues" evidence="1">
    <location>
        <begin position="1"/>
        <end position="19"/>
    </location>
</feature>
<evidence type="ECO:0000313" key="4">
    <source>
        <dbReference type="RefSeq" id="XP_022242616.1"/>
    </source>
</evidence>
<proteinExistence type="predicted"/>
<sequence length="349" mass="38736">MSDLSISPTATLQDTSEASQTRRSEIANRESSIIKKREKSTEESSNAAIHHLEKRETSVRLGLGIGSGFSSLTSTRKDYSEDVTQTTQTKTKQPKAAWKTSRFFSRTLSSGELLKSLKKLSTSSSEGNETEVKFNEAKLLKTKLNIFRKRSGSDEGSNDSQTGIQTAQQVSSEEAASCQTLGQEEGIVFKREDLISIIQPMPEEVLGCITKRTPLRYTRSETVDSSSIQKSEFSPCTPDIFRKRIKSRTNQRSLSDERKKEVREMAKKIPKNNISDDQKPIEDQEQSSSTKEIVNQETPGQLESEHGTVLWDDGNVLNAMLLGDAIESFLKGSMSSGGGCEKRVSFKKS</sequence>
<dbReference type="RefSeq" id="XP_013775378.1">
    <property type="nucleotide sequence ID" value="XM_013919924.2"/>
</dbReference>
<reference evidence="3 4" key="1">
    <citation type="submission" date="2025-05" db="UniProtKB">
        <authorList>
            <consortium name="RefSeq"/>
        </authorList>
    </citation>
    <scope>IDENTIFICATION</scope>
    <source>
        <tissue evidence="3 4">Muscle</tissue>
    </source>
</reference>
<feature type="region of interest" description="Disordered" evidence="1">
    <location>
        <begin position="1"/>
        <end position="55"/>
    </location>
</feature>
<evidence type="ECO:0000256" key="1">
    <source>
        <dbReference type="SAM" id="MobiDB-lite"/>
    </source>
</evidence>
<feature type="region of interest" description="Disordered" evidence="1">
    <location>
        <begin position="68"/>
        <end position="94"/>
    </location>
</feature>
<feature type="compositionally biased region" description="Basic and acidic residues" evidence="1">
    <location>
        <begin position="254"/>
        <end position="267"/>
    </location>
</feature>
<name>A0ABM1SG61_LIMPO</name>
<dbReference type="GeneID" id="106460241"/>
<dbReference type="RefSeq" id="XP_022242616.1">
    <property type="nucleotide sequence ID" value="XM_022386908.1"/>
</dbReference>
<feature type="compositionally biased region" description="Polar residues" evidence="1">
    <location>
        <begin position="286"/>
        <end position="301"/>
    </location>
</feature>
<feature type="compositionally biased region" description="Basic and acidic residues" evidence="1">
    <location>
        <begin position="20"/>
        <end position="42"/>
    </location>
</feature>